<dbReference type="EMBL" id="CP124756">
    <property type="protein sequence ID" value="WGZ93238.1"/>
    <property type="molecule type" value="Genomic_DNA"/>
</dbReference>
<evidence type="ECO:0000313" key="1">
    <source>
        <dbReference type="EMBL" id="WGZ93238.1"/>
    </source>
</evidence>
<proteinExistence type="predicted"/>
<name>A0AA95HBZ2_9GAMM</name>
<dbReference type="Proteomes" id="UP001301326">
    <property type="component" value="Chromosome"/>
</dbReference>
<gene>
    <name evidence="1" type="ORF">QJT81_15665</name>
</gene>
<dbReference type="AlphaFoldDB" id="A0AA95HBZ2"/>
<organism evidence="1">
    <name type="scientific">Candidatus Thiothrix putei</name>
    <dbReference type="NCBI Taxonomy" id="3080811"/>
    <lineage>
        <taxon>Bacteria</taxon>
        <taxon>Pseudomonadati</taxon>
        <taxon>Pseudomonadota</taxon>
        <taxon>Gammaproteobacteria</taxon>
        <taxon>Thiotrichales</taxon>
        <taxon>Thiotrichaceae</taxon>
        <taxon>Thiothrix</taxon>
    </lineage>
</organism>
<sequence>MYSFKGISPKNLVNSLALNPLRVGVLAMKVSAVCQTKRLLLLSMVMGGVMASQAAMAAADPDVSRERGSARSSMTAMGFDSSGTCFATFSGGTGADAISACVTQDGNIMSFLTNGIEHINVDSFAFEGYAVCTGEGASYYDNAPAGEFGWNDPVIVQPNGPNKLPLTITRTTSDGAFSLVQKYAFAAATKSITVTMVLKNISGATIPDVSLARMVDANIDNASGSDVMSNSRAGVVALSDPLGNGLLSLTANTLKYARATSTGNFTGFPKTDCSPASNTTEPFSGDVAGKVTYAFGSLAKNVSKTVGFVYRGH</sequence>
<protein>
    <submittedName>
        <fullName evidence="1">Uncharacterized protein</fullName>
    </submittedName>
</protein>
<reference evidence="1" key="1">
    <citation type="journal article" date="2023" name="Int. J. Mol. Sci.">
        <title>Metagenomics Revealed a New Genus 'Candidatus Thiocaldithrix dubininis' gen. nov., sp. nov. and a New Species 'Candidatus Thiothrix putei' sp. nov. in the Family Thiotrichaceae, Some Members of Which Have Traits of Both Na+- and H+-Motive Energetics.</title>
        <authorList>
            <person name="Ravin N.V."/>
            <person name="Muntyan M.S."/>
            <person name="Smolyakov D.D."/>
            <person name="Rudenko T.S."/>
            <person name="Beletsky A.V."/>
            <person name="Mardanov A.V."/>
            <person name="Grabovich M.Y."/>
        </authorList>
    </citation>
    <scope>NUCLEOTIDE SEQUENCE</scope>
    <source>
        <strain evidence="1">GKL-02</strain>
    </source>
</reference>
<accession>A0AA95HBZ2</accession>
<dbReference type="KEGG" id="tput:QJT81_15665"/>
<reference evidence="1" key="2">
    <citation type="submission" date="2023-04" db="EMBL/GenBank/DDBJ databases">
        <authorList>
            <person name="Beletskiy A.V."/>
            <person name="Mardanov A.V."/>
            <person name="Ravin N.V."/>
        </authorList>
    </citation>
    <scope>NUCLEOTIDE SEQUENCE</scope>
    <source>
        <strain evidence="1">GKL-02</strain>
    </source>
</reference>